<keyword evidence="3" id="KW-1185">Reference proteome</keyword>
<dbReference type="PANTHER" id="PTHR30157:SF0">
    <property type="entry name" value="NADPH-DEPENDENT FERRIC-CHELATE REDUCTASE"/>
    <property type="match status" value="1"/>
</dbReference>
<dbReference type="Gene3D" id="2.40.30.10">
    <property type="entry name" value="Translation factors"/>
    <property type="match status" value="1"/>
</dbReference>
<reference evidence="2 3" key="1">
    <citation type="submission" date="2020-07" db="EMBL/GenBank/DDBJ databases">
        <title>Sequencing the genomes of 1000 actinobacteria strains.</title>
        <authorList>
            <person name="Klenk H.-P."/>
        </authorList>
    </citation>
    <scope>NUCLEOTIDE SEQUENCE [LARGE SCALE GENOMIC DNA]</scope>
    <source>
        <strain evidence="2 3">DSM 17380</strain>
    </source>
</reference>
<dbReference type="RefSeq" id="WP_185987381.1">
    <property type="nucleotide sequence ID" value="NZ_BAAALZ010000001.1"/>
</dbReference>
<organism evidence="2 3">
    <name type="scientific">Leucobacter aridicollis</name>
    <dbReference type="NCBI Taxonomy" id="283878"/>
    <lineage>
        <taxon>Bacteria</taxon>
        <taxon>Bacillati</taxon>
        <taxon>Actinomycetota</taxon>
        <taxon>Actinomycetes</taxon>
        <taxon>Micrococcales</taxon>
        <taxon>Microbacteriaceae</taxon>
        <taxon>Leucobacter</taxon>
    </lineage>
</organism>
<dbReference type="InterPro" id="IPR017927">
    <property type="entry name" value="FAD-bd_FR_type"/>
</dbReference>
<dbReference type="Pfam" id="PF04954">
    <property type="entry name" value="SIP"/>
    <property type="match status" value="1"/>
</dbReference>
<dbReference type="Gene3D" id="3.40.50.80">
    <property type="entry name" value="Nucleotide-binding domain of ferredoxin-NADP reductase (FNR) module"/>
    <property type="match status" value="1"/>
</dbReference>
<sequence length="289" mass="32022">MDDLYIGEVTRTTRLTPGMVRVTLGGPGLSGFPTTGIGDEFVRVRFPGADGALHLPTLDESGTWREPEHDSHIEPYTIRRHDRACGELDIDFVVHGHGQAGQWAAAARPGERVAFHSPRGLYEPPADARTQLFVTDATGMPALSRLAEQLSEGVHAVAAIEIAEASHRIDFHSDRMQVEWIVGRGNGVAPSAMTEALRALPISDDCYVWVAGEAGELREARRYLRHERGLDPRQYAVIGYWRDRQEEWLGRYDALDVGTVAALAAVWDSPVDEEEKRDLYDSKLDELGL</sequence>
<dbReference type="GO" id="GO:0016491">
    <property type="term" value="F:oxidoreductase activity"/>
    <property type="evidence" value="ECO:0007669"/>
    <property type="project" value="InterPro"/>
</dbReference>
<dbReference type="PROSITE" id="PS51384">
    <property type="entry name" value="FAD_FR"/>
    <property type="match status" value="1"/>
</dbReference>
<dbReference type="AlphaFoldDB" id="A0A852R7T2"/>
<dbReference type="Pfam" id="PF08021">
    <property type="entry name" value="FAD_binding_9"/>
    <property type="match status" value="1"/>
</dbReference>
<dbReference type="SUPFAM" id="SSF63380">
    <property type="entry name" value="Riboflavin synthase domain-like"/>
    <property type="match status" value="1"/>
</dbReference>
<dbReference type="InterPro" id="IPR007037">
    <property type="entry name" value="SIP_rossman_dom"/>
</dbReference>
<dbReference type="InterPro" id="IPR017938">
    <property type="entry name" value="Riboflavin_synthase-like_b-brl"/>
</dbReference>
<dbReference type="InterPro" id="IPR013113">
    <property type="entry name" value="SIP_FAD-bd"/>
</dbReference>
<proteinExistence type="predicted"/>
<gene>
    <name evidence="2" type="ORF">BJ960_002288</name>
</gene>
<evidence type="ECO:0000259" key="1">
    <source>
        <dbReference type="PROSITE" id="PS51384"/>
    </source>
</evidence>
<protein>
    <submittedName>
        <fullName evidence="2">NADPH-dependent ferric siderophore reductase</fullName>
    </submittedName>
</protein>
<dbReference type="EMBL" id="JACCBD010000001">
    <property type="protein sequence ID" value="NYD27485.1"/>
    <property type="molecule type" value="Genomic_DNA"/>
</dbReference>
<dbReference type="PANTHER" id="PTHR30157">
    <property type="entry name" value="FERRIC REDUCTASE, NADPH-DEPENDENT"/>
    <property type="match status" value="1"/>
</dbReference>
<name>A0A852R7T2_9MICO</name>
<dbReference type="Proteomes" id="UP000586095">
    <property type="component" value="Unassembled WGS sequence"/>
</dbReference>
<evidence type="ECO:0000313" key="3">
    <source>
        <dbReference type="Proteomes" id="UP000586095"/>
    </source>
</evidence>
<feature type="domain" description="FAD-binding FR-type" evidence="1">
    <location>
        <begin position="2"/>
        <end position="125"/>
    </location>
</feature>
<dbReference type="InterPro" id="IPR039261">
    <property type="entry name" value="FNR_nucleotide-bd"/>
</dbReference>
<dbReference type="InterPro" id="IPR039374">
    <property type="entry name" value="SIP_fam"/>
</dbReference>
<accession>A0A852R7T2</accession>
<comment type="caution">
    <text evidence="2">The sequence shown here is derived from an EMBL/GenBank/DDBJ whole genome shotgun (WGS) entry which is preliminary data.</text>
</comment>
<dbReference type="CDD" id="cd06193">
    <property type="entry name" value="siderophore_interacting"/>
    <property type="match status" value="1"/>
</dbReference>
<evidence type="ECO:0000313" key="2">
    <source>
        <dbReference type="EMBL" id="NYD27485.1"/>
    </source>
</evidence>